<evidence type="ECO:0000313" key="2">
    <source>
        <dbReference type="WBParaSite" id="jg19358"/>
    </source>
</evidence>
<reference evidence="2" key="1">
    <citation type="submission" date="2022-11" db="UniProtKB">
        <authorList>
            <consortium name="WormBaseParasite"/>
        </authorList>
    </citation>
    <scope>IDENTIFICATION</scope>
</reference>
<sequence length="69" mass="7914">MCANNFHDSSSLCRASSSIGLILWMFDIAKCLIPLDGQKMNFYTAWAFRRSLPLVLESHPYRGIMFLVE</sequence>
<evidence type="ECO:0000313" key="1">
    <source>
        <dbReference type="Proteomes" id="UP000887574"/>
    </source>
</evidence>
<proteinExistence type="predicted"/>
<keyword evidence="1" id="KW-1185">Reference proteome</keyword>
<name>A0A915DHM5_9BILA</name>
<accession>A0A915DHM5</accession>
<protein>
    <submittedName>
        <fullName evidence="2">Uncharacterized protein</fullName>
    </submittedName>
</protein>
<dbReference type="Proteomes" id="UP000887574">
    <property type="component" value="Unplaced"/>
</dbReference>
<organism evidence="1 2">
    <name type="scientific">Ditylenchus dipsaci</name>
    <dbReference type="NCBI Taxonomy" id="166011"/>
    <lineage>
        <taxon>Eukaryota</taxon>
        <taxon>Metazoa</taxon>
        <taxon>Ecdysozoa</taxon>
        <taxon>Nematoda</taxon>
        <taxon>Chromadorea</taxon>
        <taxon>Rhabditida</taxon>
        <taxon>Tylenchina</taxon>
        <taxon>Tylenchomorpha</taxon>
        <taxon>Sphaerularioidea</taxon>
        <taxon>Anguinidae</taxon>
        <taxon>Anguininae</taxon>
        <taxon>Ditylenchus</taxon>
    </lineage>
</organism>
<dbReference type="AlphaFoldDB" id="A0A915DHM5"/>
<dbReference type="WBParaSite" id="jg19358">
    <property type="protein sequence ID" value="jg19358"/>
    <property type="gene ID" value="jg19358"/>
</dbReference>